<name>A0A2H4STX5_CORMI</name>
<dbReference type="VEuPathDB" id="FungiDB:A9K55_001117"/>
<protein>
    <submittedName>
        <fullName evidence="2">Gamma-glutamyltranspeptidase periplasmic</fullName>
    </submittedName>
</protein>
<organism evidence="2 3">
    <name type="scientific">Cordyceps militaris</name>
    <name type="common">Caterpillar fungus</name>
    <name type="synonym">Clavaria militaris</name>
    <dbReference type="NCBI Taxonomy" id="73501"/>
    <lineage>
        <taxon>Eukaryota</taxon>
        <taxon>Fungi</taxon>
        <taxon>Dikarya</taxon>
        <taxon>Ascomycota</taxon>
        <taxon>Pezizomycotina</taxon>
        <taxon>Sordariomycetes</taxon>
        <taxon>Hypocreomycetidae</taxon>
        <taxon>Hypocreales</taxon>
        <taxon>Cordycipitaceae</taxon>
        <taxon>Cordyceps</taxon>
    </lineage>
</organism>
<accession>A0A2H4STX5</accession>
<sequence length="1781" mass="192805">MDVLNSNLSAQKYGYDLVASTSQESISGIMMQSITQAAVEGTWYFFRSSNPGSTYDICGKEEALKKTNGIDPFDTKRFPDIMSTNDANYTALYDAGLSFACDFVLGLPLDMTGDQLPQPCVVLGEEQDKVLLNVYFQTITFVQTRTESGSRVWRRTCQQRGSPWYATIKLNIVQEDMPSIENDSYFSRNKEAASEIKTKVQGGGGSEPSFRQVVLGWNNYDVINVESQGTPADTTGNLMSALHHSVAKLQGVGLAPLCVLAKSGASEAASLVSACDWQVTRYAGHANVSTLDVLCMIDGHQLPARPHPDFDWHWMEPGDDEGQVHGFMSVNAQVIAALMKAQCWDKIANTFCVTFQCLANDAGLLMITSGHADLPKAYVQLCPSPGVLLQVDYVTLHDATNKDTKLWIDYSYKLEIKSAEKSFTASQDVTAHITITYESSPSTCTITAHNEDTYDISVNSEGDLATKWRDGSVVSPKNSFVSNSAWPSYFKYSAEACVTVFYRDEFTPKIGTKVLDTMPLSNLGSFVFPGGQVYSYNDPKVSKFNDLLCGITYRPPRAINYVGRDKLDIPEAPEAGRRPPASPSSGMTLTYSSDLVQNYISGKAVDIVGSSSKFLALQAKNGNSMILTVNTSGVLTIVREQSSLFSNYNNPDESSKLGWIASPLTEQGQSVINFDASQHAVTGAINVAMVMETSNREVLFTSMGNSHEDFSWTSKPNWKPIEFDAKPTAPPKLHIAGLLFAEASHDYLIADINRPDNDSAYIERYHIKSSPKPGEKHWNIHDVPGDFLRDSYRSCVGRSKGERVDGVYTSGREGGRATAGTQLCYQAIENIYQPKIPAPPCWLFLPKGHEAPLAGMPIATIHVASSSSSSSSRNTPTDLYAVANSSLYRWGADNQKDRARGQLIISNSPLLSETHTLHAMAQNGIATIWGLNKSKQLFTVSCEAKFVSDPAKWSAPIPAALEIERLSAYVNAVDGGNTIFAFSHHQKILKEGDARLSQFTKQTTGSKLWKAQNIMLPVLPHEKSKPITSYTTSLTVKDEHGHGVSGAKLSITTASRTSVYINGHYHILSREPTTVTADTVGTVTVVEATETLSAAALTVKLEGTGMDGVEGNDAISVEIKPHDNAYTKIRKLATKEAIRGATIPNDIVAGGYWETSTHRSLVSTGINDDTVDSAAEIVGNLNKSHTELEDSPQRGAGSEEEYRVLPAAPSSEAMSLMSGSRGFLTEVGDFFHALGEWIKNGVKVAIEWVWDKASKAFHVVMKLLDQVYEAIVKTVDDIVAGIVWVFNKIVHSIQDVIEYLKVLFEWSDIRRTKDVFHKVVTLWLDHEVGQIDEGKALFDKTMDGAIKAVDKWAGFNHDWKRLDGAEKNTSKQNSKDPGSGQTAASSLFLNHMKNNIGGMALTQSVDALPEITASMMRDVTSDLPAPTADNGLQSLYDKLCALAHEFQHLSVEEVLKKLFAILAEGALLAVKAVADAVLTALSKLAKTALKILDMKIHIPIISDILNAIGIPDISFIDLFMWIGAVAYTVVYKLANHNKPPFSEAVADSITSVSTWDALVKLFHPAVAQDRASIATTLPIDRSAMFHGGHGAAGITGISRAILHTLEIAQPSNSSSLISWSSVAATVISAVLAGAAESLAPRCTIENKDFVTLNRLVIAHTILWSVTCAVAGDDMLKPIAKRTGLKFIDGRGAGAVVAAIIRIPALVVSAHHFSELAQKPASAEKTASILGEVSAVTSSISTLAYAVAANTTGQVKAVAVVVVAVSDLATAGLQIAEAAIPY</sequence>
<proteinExistence type="predicted"/>
<evidence type="ECO:0000313" key="2">
    <source>
        <dbReference type="EMBL" id="ATY66561.1"/>
    </source>
</evidence>
<reference evidence="2 3" key="1">
    <citation type="journal article" date="2017" name="BMC Genomics">
        <title>Chromosome level assembly and secondary metabolite potential of the parasitic fungus Cordyceps militaris.</title>
        <authorList>
            <person name="Kramer G.J."/>
            <person name="Nodwell J.R."/>
        </authorList>
    </citation>
    <scope>NUCLEOTIDE SEQUENCE [LARGE SCALE GENOMIC DNA]</scope>
    <source>
        <strain evidence="2 3">ATCC 34164</strain>
    </source>
</reference>
<feature type="region of interest" description="Disordered" evidence="1">
    <location>
        <begin position="1182"/>
        <end position="1201"/>
    </location>
</feature>
<evidence type="ECO:0000256" key="1">
    <source>
        <dbReference type="SAM" id="MobiDB-lite"/>
    </source>
</evidence>
<gene>
    <name evidence="2" type="ORF">A9K55_001117</name>
</gene>
<dbReference type="EMBL" id="CP023327">
    <property type="protein sequence ID" value="ATY66561.1"/>
    <property type="molecule type" value="Genomic_DNA"/>
</dbReference>
<evidence type="ECO:0000313" key="3">
    <source>
        <dbReference type="Proteomes" id="UP000323067"/>
    </source>
</evidence>
<dbReference type="VEuPathDB" id="FungiDB:CCM_03674"/>
<dbReference type="Proteomes" id="UP000323067">
    <property type="component" value="Chromosome ii"/>
</dbReference>